<keyword evidence="5 6" id="KW-0472">Membrane</keyword>
<dbReference type="GO" id="GO:0016020">
    <property type="term" value="C:membrane"/>
    <property type="evidence" value="ECO:0007669"/>
    <property type="project" value="UniProtKB-SubCell"/>
</dbReference>
<evidence type="ECO:0000256" key="5">
    <source>
        <dbReference type="ARBA" id="ARBA00023136"/>
    </source>
</evidence>
<comment type="subcellular location">
    <subcellularLocation>
        <location evidence="1">Membrane</location>
        <topology evidence="1">Multi-pass membrane protein</topology>
    </subcellularLocation>
</comment>
<feature type="transmembrane region" description="Helical" evidence="6">
    <location>
        <begin position="150"/>
        <end position="167"/>
    </location>
</feature>
<evidence type="ECO:0000313" key="9">
    <source>
        <dbReference type="Proteomes" id="UP000643405"/>
    </source>
</evidence>
<evidence type="ECO:0000259" key="7">
    <source>
        <dbReference type="Pfam" id="PF00892"/>
    </source>
</evidence>
<dbReference type="Proteomes" id="UP000643405">
    <property type="component" value="Unassembled WGS sequence"/>
</dbReference>
<keyword evidence="4 6" id="KW-1133">Transmembrane helix</keyword>
<dbReference type="InterPro" id="IPR037185">
    <property type="entry name" value="EmrE-like"/>
</dbReference>
<feature type="domain" description="EamA" evidence="7">
    <location>
        <begin position="152"/>
        <end position="280"/>
    </location>
</feature>
<dbReference type="SUPFAM" id="SSF103481">
    <property type="entry name" value="Multidrug resistance efflux transporter EmrE"/>
    <property type="match status" value="2"/>
</dbReference>
<evidence type="ECO:0000256" key="2">
    <source>
        <dbReference type="ARBA" id="ARBA00009853"/>
    </source>
</evidence>
<sequence>MAQSENARAAVYMTMAMAGFVVNDTITKFTSSELNVGQIMFVRGLFATIFIVLLAWRAGAFNVSLRATSKLVFVRALAEMCATGTFLIAIAHLPLANISAVLQALPLAVTMGAALFLGDRVGWRRWLAITVGFIGVLIVVRPGLEGFNSFSVLTLLSVFFCAVRDLVTRKVPGSVPTLLISSVSSASVCLLGAVMIEPMGGWRPMGLSTVFLLLLCAGMLIIGYQCVIAAMRSGDISFVAPFRYTSLIWAIALGFAVFGEIPDMFTLAGSIVIIASGIYMLYRERAVDSQLPAAKSTSPSMAPDGV</sequence>
<feature type="transmembrane region" description="Helical" evidence="6">
    <location>
        <begin position="174"/>
        <end position="196"/>
    </location>
</feature>
<feature type="transmembrane region" description="Helical" evidence="6">
    <location>
        <begin position="40"/>
        <end position="60"/>
    </location>
</feature>
<dbReference type="Pfam" id="PF00892">
    <property type="entry name" value="EamA"/>
    <property type="match status" value="2"/>
</dbReference>
<feature type="transmembrane region" description="Helical" evidence="6">
    <location>
        <begin position="264"/>
        <end position="282"/>
    </location>
</feature>
<evidence type="ECO:0000256" key="4">
    <source>
        <dbReference type="ARBA" id="ARBA00022989"/>
    </source>
</evidence>
<keyword evidence="9" id="KW-1185">Reference proteome</keyword>
<evidence type="ECO:0000256" key="1">
    <source>
        <dbReference type="ARBA" id="ARBA00004141"/>
    </source>
</evidence>
<dbReference type="EMBL" id="JACVVX010000005">
    <property type="protein sequence ID" value="MBD0416162.1"/>
    <property type="molecule type" value="Genomic_DNA"/>
</dbReference>
<evidence type="ECO:0000256" key="6">
    <source>
        <dbReference type="SAM" id="Phobius"/>
    </source>
</evidence>
<dbReference type="PANTHER" id="PTHR22911">
    <property type="entry name" value="ACYL-MALONYL CONDENSING ENZYME-RELATED"/>
    <property type="match status" value="1"/>
</dbReference>
<evidence type="ECO:0000313" key="8">
    <source>
        <dbReference type="EMBL" id="MBD0416162.1"/>
    </source>
</evidence>
<dbReference type="PANTHER" id="PTHR22911:SF6">
    <property type="entry name" value="SOLUTE CARRIER FAMILY 35 MEMBER G1"/>
    <property type="match status" value="1"/>
</dbReference>
<name>A0A8J6PXQ9_9HYPH</name>
<comment type="caution">
    <text evidence="8">The sequence shown here is derived from an EMBL/GenBank/DDBJ whole genome shotgun (WGS) entry which is preliminary data.</text>
</comment>
<dbReference type="InterPro" id="IPR000620">
    <property type="entry name" value="EamA_dom"/>
</dbReference>
<feature type="transmembrane region" description="Helical" evidence="6">
    <location>
        <begin position="98"/>
        <end position="117"/>
    </location>
</feature>
<accession>A0A8J6PXQ9</accession>
<feature type="transmembrane region" description="Helical" evidence="6">
    <location>
        <begin position="126"/>
        <end position="144"/>
    </location>
</feature>
<gene>
    <name evidence="8" type="ORF">ICI42_16020</name>
</gene>
<protein>
    <submittedName>
        <fullName evidence="8">DMT family transporter</fullName>
    </submittedName>
</protein>
<reference evidence="8" key="1">
    <citation type="submission" date="2020-09" db="EMBL/GenBank/DDBJ databases">
        <title>Genome seq and assembly of Tianweitania sp.</title>
        <authorList>
            <person name="Chhetri G."/>
        </authorList>
    </citation>
    <scope>NUCLEOTIDE SEQUENCE</scope>
    <source>
        <strain evidence="8">Rool2</strain>
    </source>
</reference>
<comment type="similarity">
    <text evidence="2">Belongs to the drug/metabolite transporter (DMT) superfamily. 10 TMS drug/metabolite exporter (DME) (TC 2.A.7.3) family.</text>
</comment>
<evidence type="ECO:0000256" key="3">
    <source>
        <dbReference type="ARBA" id="ARBA00022692"/>
    </source>
</evidence>
<keyword evidence="3 6" id="KW-0812">Transmembrane</keyword>
<organism evidence="8 9">
    <name type="scientific">Oryzicola mucosus</name>
    <dbReference type="NCBI Taxonomy" id="2767425"/>
    <lineage>
        <taxon>Bacteria</taxon>
        <taxon>Pseudomonadati</taxon>
        <taxon>Pseudomonadota</taxon>
        <taxon>Alphaproteobacteria</taxon>
        <taxon>Hyphomicrobiales</taxon>
        <taxon>Phyllobacteriaceae</taxon>
        <taxon>Oryzicola</taxon>
    </lineage>
</organism>
<dbReference type="AlphaFoldDB" id="A0A8J6PXQ9"/>
<feature type="transmembrane region" description="Helical" evidence="6">
    <location>
        <begin position="208"/>
        <end position="230"/>
    </location>
</feature>
<proteinExistence type="inferred from homology"/>
<feature type="transmembrane region" description="Helical" evidence="6">
    <location>
        <begin position="72"/>
        <end position="92"/>
    </location>
</feature>
<feature type="transmembrane region" description="Helical" evidence="6">
    <location>
        <begin position="242"/>
        <end position="258"/>
    </location>
</feature>
<dbReference type="RefSeq" id="WP_188165610.1">
    <property type="nucleotide sequence ID" value="NZ_JACVVX010000005.1"/>
</dbReference>
<feature type="domain" description="EamA" evidence="7">
    <location>
        <begin position="10"/>
        <end position="140"/>
    </location>
</feature>